<organism evidence="1 2">
    <name type="scientific">Forsythia ovata</name>
    <dbReference type="NCBI Taxonomy" id="205694"/>
    <lineage>
        <taxon>Eukaryota</taxon>
        <taxon>Viridiplantae</taxon>
        <taxon>Streptophyta</taxon>
        <taxon>Embryophyta</taxon>
        <taxon>Tracheophyta</taxon>
        <taxon>Spermatophyta</taxon>
        <taxon>Magnoliopsida</taxon>
        <taxon>eudicotyledons</taxon>
        <taxon>Gunneridae</taxon>
        <taxon>Pentapetalae</taxon>
        <taxon>asterids</taxon>
        <taxon>lamiids</taxon>
        <taxon>Lamiales</taxon>
        <taxon>Oleaceae</taxon>
        <taxon>Forsythieae</taxon>
        <taxon>Forsythia</taxon>
    </lineage>
</organism>
<dbReference type="AlphaFoldDB" id="A0ABD1W3U1"/>
<dbReference type="EMBL" id="JBFOLJ010000004">
    <property type="protein sequence ID" value="KAL2544329.1"/>
    <property type="molecule type" value="Genomic_DNA"/>
</dbReference>
<evidence type="ECO:0000313" key="2">
    <source>
        <dbReference type="Proteomes" id="UP001604277"/>
    </source>
</evidence>
<proteinExistence type="predicted"/>
<keyword evidence="2" id="KW-1185">Reference proteome</keyword>
<protein>
    <submittedName>
        <fullName evidence="1">Uncharacterized protein</fullName>
    </submittedName>
</protein>
<reference evidence="2" key="1">
    <citation type="submission" date="2024-07" db="EMBL/GenBank/DDBJ databases">
        <title>Two chromosome-level genome assemblies of Korean endemic species Abeliophyllum distichum and Forsythia ovata (Oleaceae).</title>
        <authorList>
            <person name="Jang H."/>
        </authorList>
    </citation>
    <scope>NUCLEOTIDE SEQUENCE [LARGE SCALE GENOMIC DNA]</scope>
</reference>
<comment type="caution">
    <text evidence="1">The sequence shown here is derived from an EMBL/GenBank/DDBJ whole genome shotgun (WGS) entry which is preliminary data.</text>
</comment>
<evidence type="ECO:0000313" key="1">
    <source>
        <dbReference type="EMBL" id="KAL2544329.1"/>
    </source>
</evidence>
<dbReference type="Proteomes" id="UP001604277">
    <property type="component" value="Unassembled WGS sequence"/>
</dbReference>
<sequence length="226" mass="25411">MSNRFETTFLTAWDEFVVNECKIVTTMVSAAPIILARNLRVSSFNGKIPLCQLCGILLYPEAKVHTQGKCSCTSRRSHRLRECKYDWRNSGNFSTVLRTEAYADRSINIEKNLYPRLKLIPIIEIDINTTLNIGENPVRGFMVEEKSAHRTCINKQPNKAYALPVLSPTDPISGRHNAIHTCFKTNTVITSRNITDLRLVANIANQSDIYALISINLEVLALSSLA</sequence>
<accession>A0ABD1W3U1</accession>
<name>A0ABD1W3U1_9LAMI</name>
<gene>
    <name evidence="1" type="ORF">Fot_13562</name>
</gene>